<evidence type="ECO:0000256" key="1">
    <source>
        <dbReference type="SAM" id="MobiDB-lite"/>
    </source>
</evidence>
<accession>A0A6A4HP33</accession>
<name>A0A6A4HP33_9AGAR</name>
<feature type="compositionally biased region" description="Low complexity" evidence="1">
    <location>
        <begin position="190"/>
        <end position="213"/>
    </location>
</feature>
<sequence length="242" mass="26353">MQISFALFLNHHNLLFMMRMEVDVQPPSLRPGYGHSNPAKRARSPDETNSPSRPAKRLTLSTASPPVFLRDSSSAGSSRQTSEDWVQQAGTLTIDSPLLTSAQTPPFEDCIMVTDQSPAPASQPVELYGRPQLAPLQTSFSRTVETHPIPKPHIPLAATPSYQHLAPAINVLPPTPDVLFPLGFSNATRPSTPSDSPMSISSSPSSANITSPSRKQRFTMGPRADCEKCRLGIKGHWVHLDQ</sequence>
<keyword evidence="3" id="KW-1185">Reference proteome</keyword>
<evidence type="ECO:0000313" key="3">
    <source>
        <dbReference type="Proteomes" id="UP000799118"/>
    </source>
</evidence>
<feature type="region of interest" description="Disordered" evidence="1">
    <location>
        <begin position="189"/>
        <end position="221"/>
    </location>
</feature>
<reference evidence="2" key="1">
    <citation type="journal article" date="2019" name="Environ. Microbiol.">
        <title>Fungal ecological strategies reflected in gene transcription - a case study of two litter decomposers.</title>
        <authorList>
            <person name="Barbi F."/>
            <person name="Kohler A."/>
            <person name="Barry K."/>
            <person name="Baskaran P."/>
            <person name="Daum C."/>
            <person name="Fauchery L."/>
            <person name="Ihrmark K."/>
            <person name="Kuo A."/>
            <person name="LaButti K."/>
            <person name="Lipzen A."/>
            <person name="Morin E."/>
            <person name="Grigoriev I.V."/>
            <person name="Henrissat B."/>
            <person name="Lindahl B."/>
            <person name="Martin F."/>
        </authorList>
    </citation>
    <scope>NUCLEOTIDE SEQUENCE</scope>
    <source>
        <strain evidence="2">JB14</strain>
    </source>
</reference>
<protein>
    <submittedName>
        <fullName evidence="2">Uncharacterized protein</fullName>
    </submittedName>
</protein>
<dbReference type="Proteomes" id="UP000799118">
    <property type="component" value="Unassembled WGS sequence"/>
</dbReference>
<gene>
    <name evidence="2" type="ORF">BT96DRAFT_634670</name>
</gene>
<evidence type="ECO:0000313" key="2">
    <source>
        <dbReference type="EMBL" id="KAE9400752.1"/>
    </source>
</evidence>
<dbReference type="EMBL" id="ML769453">
    <property type="protein sequence ID" value="KAE9400752.1"/>
    <property type="molecule type" value="Genomic_DNA"/>
</dbReference>
<feature type="region of interest" description="Disordered" evidence="1">
    <location>
        <begin position="28"/>
        <end position="85"/>
    </location>
</feature>
<feature type="compositionally biased region" description="Polar residues" evidence="1">
    <location>
        <begin position="71"/>
        <end position="85"/>
    </location>
</feature>
<proteinExistence type="predicted"/>
<dbReference type="OrthoDB" id="3200438at2759"/>
<organism evidence="2 3">
    <name type="scientific">Gymnopus androsaceus JB14</name>
    <dbReference type="NCBI Taxonomy" id="1447944"/>
    <lineage>
        <taxon>Eukaryota</taxon>
        <taxon>Fungi</taxon>
        <taxon>Dikarya</taxon>
        <taxon>Basidiomycota</taxon>
        <taxon>Agaricomycotina</taxon>
        <taxon>Agaricomycetes</taxon>
        <taxon>Agaricomycetidae</taxon>
        <taxon>Agaricales</taxon>
        <taxon>Marasmiineae</taxon>
        <taxon>Omphalotaceae</taxon>
        <taxon>Gymnopus</taxon>
    </lineage>
</organism>
<dbReference type="AlphaFoldDB" id="A0A6A4HP33"/>